<dbReference type="OrthoDB" id="270335at2"/>
<dbReference type="Gene3D" id="3.90.190.10">
    <property type="entry name" value="Protein tyrosine phosphatase superfamily"/>
    <property type="match status" value="1"/>
</dbReference>
<proteinExistence type="predicted"/>
<organism evidence="1 2">
    <name type="scientific">Paremcibacter congregatus</name>
    <dbReference type="NCBI Taxonomy" id="2043170"/>
    <lineage>
        <taxon>Bacteria</taxon>
        <taxon>Pseudomonadati</taxon>
        <taxon>Pseudomonadota</taxon>
        <taxon>Alphaproteobacteria</taxon>
        <taxon>Emcibacterales</taxon>
        <taxon>Emcibacteraceae</taxon>
        <taxon>Paremcibacter</taxon>
    </lineage>
</organism>
<dbReference type="EMBL" id="PDEM01000024">
    <property type="protein sequence ID" value="PHZ84428.1"/>
    <property type="molecule type" value="Genomic_DNA"/>
</dbReference>
<dbReference type="AlphaFoldDB" id="A0A2G4YQ32"/>
<dbReference type="InterPro" id="IPR029021">
    <property type="entry name" value="Prot-tyrosine_phosphatase-like"/>
</dbReference>
<protein>
    <recommendedName>
        <fullName evidence="3">Phosphatase</fullName>
    </recommendedName>
</protein>
<name>A0A2G4YQ32_9PROT</name>
<evidence type="ECO:0000313" key="2">
    <source>
        <dbReference type="Proteomes" id="UP000229730"/>
    </source>
</evidence>
<sequence length="194" mass="21160">MQKQPDIQGALHMTRFFICLFIALGLGVPALADNHHAAPELDLKTESALGNLPQTISLHGRIHMAGQPDEATLASLKDQGFDMVINIRSPQEMTFDEQTIVTAQGLDYHNLPLMKDGAIDDQAVTDIHQVIEASTGKKILLHCSSGNRVAGWFGAHLARDMHMPPEEAIATAKQAGLTKASMEKILRSYLDSLK</sequence>
<dbReference type="Proteomes" id="UP000229730">
    <property type="component" value="Unassembled WGS sequence"/>
</dbReference>
<evidence type="ECO:0000313" key="1">
    <source>
        <dbReference type="EMBL" id="PHZ84428.1"/>
    </source>
</evidence>
<dbReference type="InParanoid" id="A0A2G4YQ32"/>
<keyword evidence="2" id="KW-1185">Reference proteome</keyword>
<gene>
    <name evidence="1" type="ORF">CRD36_11485</name>
</gene>
<accession>A0A2G4YQ32</accession>
<evidence type="ECO:0008006" key="3">
    <source>
        <dbReference type="Google" id="ProtNLM"/>
    </source>
</evidence>
<comment type="caution">
    <text evidence="1">The sequence shown here is derived from an EMBL/GenBank/DDBJ whole genome shotgun (WGS) entry which is preliminary data.</text>
</comment>
<dbReference type="SUPFAM" id="SSF52799">
    <property type="entry name" value="(Phosphotyrosine protein) phosphatases II"/>
    <property type="match status" value="1"/>
</dbReference>
<reference evidence="1 2" key="1">
    <citation type="submission" date="2017-10" db="EMBL/GenBank/DDBJ databases">
        <title>Frigbacter circumglobatus gen. nov. sp. nov., isolated from sediment cultured in situ.</title>
        <authorList>
            <person name="Zhao Z."/>
        </authorList>
    </citation>
    <scope>NUCLEOTIDE SEQUENCE [LARGE SCALE GENOMIC DNA]</scope>
    <source>
        <strain evidence="1 2">ZYL</strain>
    </source>
</reference>